<keyword evidence="5 6" id="KW-0949">S-adenosyl-L-methionine</keyword>
<gene>
    <name evidence="6 8" type="primary">rsmI</name>
    <name evidence="8" type="ORF">EQ812_12010</name>
</gene>
<dbReference type="InterPro" id="IPR014776">
    <property type="entry name" value="4pyrrole_Mease_sub2"/>
</dbReference>
<dbReference type="PANTHER" id="PTHR46111:SF1">
    <property type="entry name" value="RIBOSOMAL RNA SMALL SUBUNIT METHYLTRANSFERASE I"/>
    <property type="match status" value="1"/>
</dbReference>
<dbReference type="Pfam" id="PF00590">
    <property type="entry name" value="TP_methylase"/>
    <property type="match status" value="1"/>
</dbReference>
<evidence type="ECO:0000313" key="9">
    <source>
        <dbReference type="Proteomes" id="UP000293637"/>
    </source>
</evidence>
<keyword evidence="1 6" id="KW-0963">Cytoplasm</keyword>
<comment type="similarity">
    <text evidence="6">Belongs to the methyltransferase superfamily. RsmI family.</text>
</comment>
<evidence type="ECO:0000256" key="1">
    <source>
        <dbReference type="ARBA" id="ARBA00022490"/>
    </source>
</evidence>
<dbReference type="Gene3D" id="3.40.1010.10">
    <property type="entry name" value="Cobalt-precorrin-4 Transmethylase, Domain 1"/>
    <property type="match status" value="1"/>
</dbReference>
<organism evidence="8 9">
    <name type="scientific">Staphylococcus lugdunensis</name>
    <dbReference type="NCBI Taxonomy" id="28035"/>
    <lineage>
        <taxon>Bacteria</taxon>
        <taxon>Bacillati</taxon>
        <taxon>Bacillota</taxon>
        <taxon>Bacilli</taxon>
        <taxon>Bacillales</taxon>
        <taxon>Staphylococcaceae</taxon>
        <taxon>Staphylococcus</taxon>
    </lineage>
</organism>
<accession>A0A4V2KV70</accession>
<feature type="domain" description="Tetrapyrrole methylase" evidence="7">
    <location>
        <begin position="3"/>
        <end position="200"/>
    </location>
</feature>
<sequence>MGTLYLVGTPIGNLGDITYRAVQVLKDVDLIACEDTRVTRKLCSHYAIDTPLKSYHEHNKEQQTNYLIKQLQNGLDIALVSDAGLPLISDPGYELVVEAREQQLNVVPIPGANAGLTALMASGLPSYIYTFIGFLPRKEKDKISILQERMYQEATIIIYESPYRVIQTLKAIQSIDAKRRVTIGRELTKKFEEIVTLDIDSMIAMVEQGKIPQKGEFVMLIEGAKALKDKQWYEEMTIQEHVTHYIKKQQVKPKKAIKMVAEDRNMKTSDVYDIYHQLNAE</sequence>
<dbReference type="EC" id="2.1.1.198" evidence="6"/>
<dbReference type="HAMAP" id="MF_01877">
    <property type="entry name" value="16SrRNA_methyltr_I"/>
    <property type="match status" value="1"/>
</dbReference>
<dbReference type="RefSeq" id="WP_002491867.1">
    <property type="nucleotide sequence ID" value="NZ_AP021848.1"/>
</dbReference>
<evidence type="ECO:0000313" key="8">
    <source>
        <dbReference type="EMBL" id="TBW70350.1"/>
    </source>
</evidence>
<name>A0A4V2KV70_STALU</name>
<dbReference type="InterPro" id="IPR014777">
    <property type="entry name" value="4pyrrole_Mease_sub1"/>
</dbReference>
<comment type="caution">
    <text evidence="8">The sequence shown here is derived from an EMBL/GenBank/DDBJ whole genome shotgun (WGS) entry which is preliminary data.</text>
</comment>
<dbReference type="GO" id="GO:0070677">
    <property type="term" value="F:rRNA (cytosine-2'-O-)-methyltransferase activity"/>
    <property type="evidence" value="ECO:0007669"/>
    <property type="project" value="UniProtKB-UniRule"/>
</dbReference>
<dbReference type="NCBIfam" id="TIGR00096">
    <property type="entry name" value="16S rRNA (cytidine(1402)-2'-O)-methyltransferase"/>
    <property type="match status" value="1"/>
</dbReference>
<dbReference type="InterPro" id="IPR000878">
    <property type="entry name" value="4pyrrol_Mease"/>
</dbReference>
<dbReference type="PANTHER" id="PTHR46111">
    <property type="entry name" value="RIBOSOMAL RNA SMALL SUBUNIT METHYLTRANSFERASE I"/>
    <property type="match status" value="1"/>
</dbReference>
<dbReference type="EMBL" id="SCHB01000011">
    <property type="protein sequence ID" value="TBW70350.1"/>
    <property type="molecule type" value="Genomic_DNA"/>
</dbReference>
<dbReference type="CDD" id="cd11648">
    <property type="entry name" value="RsmI"/>
    <property type="match status" value="1"/>
</dbReference>
<dbReference type="PROSITE" id="PS01296">
    <property type="entry name" value="RSMI"/>
    <property type="match status" value="1"/>
</dbReference>
<dbReference type="InterPro" id="IPR008189">
    <property type="entry name" value="rRNA_ssu_MeTfrase_I"/>
</dbReference>
<evidence type="ECO:0000256" key="6">
    <source>
        <dbReference type="HAMAP-Rule" id="MF_01877"/>
    </source>
</evidence>
<dbReference type="FunFam" id="3.30.950.10:FF:000002">
    <property type="entry name" value="Ribosomal RNA small subunit methyltransferase I"/>
    <property type="match status" value="1"/>
</dbReference>
<dbReference type="PIRSF" id="PIRSF005917">
    <property type="entry name" value="MTase_YraL"/>
    <property type="match status" value="1"/>
</dbReference>
<evidence type="ECO:0000256" key="2">
    <source>
        <dbReference type="ARBA" id="ARBA00022552"/>
    </source>
</evidence>
<keyword evidence="3 6" id="KW-0489">Methyltransferase</keyword>
<protein>
    <recommendedName>
        <fullName evidence="6">Ribosomal RNA small subunit methyltransferase I</fullName>
        <ecNumber evidence="6">2.1.1.198</ecNumber>
    </recommendedName>
    <alternativeName>
        <fullName evidence="6">16S rRNA 2'-O-ribose C1402 methyltransferase</fullName>
    </alternativeName>
    <alternativeName>
        <fullName evidence="6">rRNA (cytidine-2'-O-)-methyltransferase RsmI</fullName>
    </alternativeName>
</protein>
<dbReference type="Gene3D" id="3.30.950.10">
    <property type="entry name" value="Methyltransferase, Cobalt-precorrin-4 Transmethylase, Domain 2"/>
    <property type="match status" value="1"/>
</dbReference>
<dbReference type="GeneID" id="58090614"/>
<evidence type="ECO:0000256" key="5">
    <source>
        <dbReference type="ARBA" id="ARBA00022691"/>
    </source>
</evidence>
<dbReference type="GO" id="GO:0005737">
    <property type="term" value="C:cytoplasm"/>
    <property type="evidence" value="ECO:0007669"/>
    <property type="project" value="UniProtKB-SubCell"/>
</dbReference>
<keyword evidence="2 6" id="KW-0698">rRNA processing</keyword>
<dbReference type="AlphaFoldDB" id="A0A4V2KV70"/>
<keyword evidence="4 6" id="KW-0808">Transferase</keyword>
<proteinExistence type="inferred from homology"/>
<comment type="catalytic activity">
    <reaction evidence="6">
        <text>cytidine(1402) in 16S rRNA + S-adenosyl-L-methionine = 2'-O-methylcytidine(1402) in 16S rRNA + S-adenosyl-L-homocysteine + H(+)</text>
        <dbReference type="Rhea" id="RHEA:42924"/>
        <dbReference type="Rhea" id="RHEA-COMP:10285"/>
        <dbReference type="Rhea" id="RHEA-COMP:10286"/>
        <dbReference type="ChEBI" id="CHEBI:15378"/>
        <dbReference type="ChEBI" id="CHEBI:57856"/>
        <dbReference type="ChEBI" id="CHEBI:59789"/>
        <dbReference type="ChEBI" id="CHEBI:74495"/>
        <dbReference type="ChEBI" id="CHEBI:82748"/>
        <dbReference type="EC" id="2.1.1.198"/>
    </reaction>
</comment>
<comment type="function">
    <text evidence="6">Catalyzes the 2'-O-methylation of the ribose of cytidine 1402 (C1402) in 16S rRNA.</text>
</comment>
<comment type="subcellular location">
    <subcellularLocation>
        <location evidence="6">Cytoplasm</location>
    </subcellularLocation>
</comment>
<dbReference type="FunFam" id="3.40.1010.10:FF:000002">
    <property type="entry name" value="Ribosomal RNA small subunit methyltransferase I"/>
    <property type="match status" value="1"/>
</dbReference>
<reference evidence="8 9" key="1">
    <citation type="journal article" date="2019" name="Sci. Transl. Med.">
        <title>Quorum sensing between bacterial species on the skin protects against epidermal injury in atopic dermatitis.</title>
        <authorList>
            <person name="Williams M.R."/>
        </authorList>
    </citation>
    <scope>NUCLEOTIDE SEQUENCE [LARGE SCALE GENOMIC DNA]</scope>
    <source>
        <strain evidence="8 9">E7</strain>
    </source>
</reference>
<evidence type="ECO:0000259" key="7">
    <source>
        <dbReference type="Pfam" id="PF00590"/>
    </source>
</evidence>
<dbReference type="InterPro" id="IPR018063">
    <property type="entry name" value="SAM_MeTrfase_RsmI_CS"/>
</dbReference>
<dbReference type="SUPFAM" id="SSF53790">
    <property type="entry name" value="Tetrapyrrole methylase"/>
    <property type="match status" value="1"/>
</dbReference>
<evidence type="ECO:0000256" key="4">
    <source>
        <dbReference type="ARBA" id="ARBA00022679"/>
    </source>
</evidence>
<dbReference type="InterPro" id="IPR035996">
    <property type="entry name" value="4pyrrol_Methylase_sf"/>
</dbReference>
<evidence type="ECO:0000256" key="3">
    <source>
        <dbReference type="ARBA" id="ARBA00022603"/>
    </source>
</evidence>
<dbReference type="Proteomes" id="UP000293637">
    <property type="component" value="Unassembled WGS sequence"/>
</dbReference>